<evidence type="ECO:0000313" key="9">
    <source>
        <dbReference type="EMBL" id="KAK6945450.1"/>
    </source>
</evidence>
<keyword evidence="7" id="KW-0732">Signal</keyword>
<keyword evidence="9" id="KW-0624">Polysaccharide degradation</keyword>
<comment type="caution">
    <text evidence="9">The sequence shown here is derived from an EMBL/GenBank/DDBJ whole genome shotgun (WGS) entry which is preliminary data.</text>
</comment>
<dbReference type="GO" id="GO:0006508">
    <property type="term" value="P:proteolysis"/>
    <property type="evidence" value="ECO:0007669"/>
    <property type="project" value="UniProtKB-KW"/>
</dbReference>
<keyword evidence="3" id="KW-0064">Aspartyl protease</keyword>
<feature type="active site" evidence="6">
    <location>
        <position position="107"/>
    </location>
</feature>
<evidence type="ECO:0000313" key="10">
    <source>
        <dbReference type="Proteomes" id="UP001370490"/>
    </source>
</evidence>
<dbReference type="GO" id="GO:0016798">
    <property type="term" value="F:hydrolase activity, acting on glycosyl bonds"/>
    <property type="evidence" value="ECO:0007669"/>
    <property type="project" value="UniProtKB-KW"/>
</dbReference>
<dbReference type="Proteomes" id="UP001370490">
    <property type="component" value="Unassembled WGS sequence"/>
</dbReference>
<feature type="signal peptide" evidence="7">
    <location>
        <begin position="1"/>
        <end position="30"/>
    </location>
</feature>
<dbReference type="InterPro" id="IPR001461">
    <property type="entry name" value="Aspartic_peptidase_A1"/>
</dbReference>
<comment type="similarity">
    <text evidence="1">Belongs to the peptidase A1 family.</text>
</comment>
<accession>A0AAN8ZU85</accession>
<keyword evidence="4 9" id="KW-0378">Hydrolase</keyword>
<dbReference type="GO" id="GO:0004190">
    <property type="term" value="F:aspartic-type endopeptidase activity"/>
    <property type="evidence" value="ECO:0007669"/>
    <property type="project" value="UniProtKB-KW"/>
</dbReference>
<protein>
    <submittedName>
        <fullName evidence="9">Xylanase inhibitor, N-terminal</fullName>
    </submittedName>
</protein>
<dbReference type="SUPFAM" id="SSF50630">
    <property type="entry name" value="Acid proteases"/>
    <property type="match status" value="1"/>
</dbReference>
<feature type="domain" description="Peptidase A1" evidence="8">
    <location>
        <begin position="89"/>
        <end position="424"/>
    </location>
</feature>
<dbReference type="InterPro" id="IPR033121">
    <property type="entry name" value="PEPTIDASE_A1"/>
</dbReference>
<reference evidence="9 10" key="1">
    <citation type="submission" date="2023-12" db="EMBL/GenBank/DDBJ databases">
        <title>A high-quality genome assembly for Dillenia turbinata (Dilleniales).</title>
        <authorList>
            <person name="Chanderbali A."/>
        </authorList>
    </citation>
    <scope>NUCLEOTIDE SEQUENCE [LARGE SCALE GENOMIC DNA]</scope>
    <source>
        <strain evidence="9">LSX21</strain>
        <tissue evidence="9">Leaf</tissue>
    </source>
</reference>
<evidence type="ECO:0000256" key="7">
    <source>
        <dbReference type="SAM" id="SignalP"/>
    </source>
</evidence>
<keyword evidence="9" id="KW-0858">Xylan degradation</keyword>
<dbReference type="InterPro" id="IPR032861">
    <property type="entry name" value="TAXi_N"/>
</dbReference>
<dbReference type="PANTHER" id="PTHR13683">
    <property type="entry name" value="ASPARTYL PROTEASES"/>
    <property type="match status" value="1"/>
</dbReference>
<dbReference type="InterPro" id="IPR034161">
    <property type="entry name" value="Pepsin-like_plant"/>
</dbReference>
<feature type="chain" id="PRO_5042837116" evidence="7">
    <location>
        <begin position="31"/>
        <end position="424"/>
    </location>
</feature>
<dbReference type="InterPro" id="IPR032799">
    <property type="entry name" value="TAXi_C"/>
</dbReference>
<evidence type="ECO:0000256" key="1">
    <source>
        <dbReference type="ARBA" id="ARBA00007447"/>
    </source>
</evidence>
<dbReference type="EMBL" id="JBAMMX010000002">
    <property type="protein sequence ID" value="KAK6945450.1"/>
    <property type="molecule type" value="Genomic_DNA"/>
</dbReference>
<dbReference type="Pfam" id="PF14541">
    <property type="entry name" value="TAXi_C"/>
    <property type="match status" value="1"/>
</dbReference>
<keyword evidence="9" id="KW-0326">Glycosidase</keyword>
<organism evidence="9 10">
    <name type="scientific">Dillenia turbinata</name>
    <dbReference type="NCBI Taxonomy" id="194707"/>
    <lineage>
        <taxon>Eukaryota</taxon>
        <taxon>Viridiplantae</taxon>
        <taxon>Streptophyta</taxon>
        <taxon>Embryophyta</taxon>
        <taxon>Tracheophyta</taxon>
        <taxon>Spermatophyta</taxon>
        <taxon>Magnoliopsida</taxon>
        <taxon>eudicotyledons</taxon>
        <taxon>Gunneridae</taxon>
        <taxon>Pentapetalae</taxon>
        <taxon>Dilleniales</taxon>
        <taxon>Dilleniaceae</taxon>
        <taxon>Dillenia</taxon>
    </lineage>
</organism>
<keyword evidence="9" id="KW-0119">Carbohydrate metabolism</keyword>
<evidence type="ECO:0000256" key="4">
    <source>
        <dbReference type="ARBA" id="ARBA00022801"/>
    </source>
</evidence>
<proteinExistence type="inferred from homology"/>
<keyword evidence="10" id="KW-1185">Reference proteome</keyword>
<evidence type="ECO:0000256" key="3">
    <source>
        <dbReference type="ARBA" id="ARBA00022750"/>
    </source>
</evidence>
<evidence type="ECO:0000256" key="5">
    <source>
        <dbReference type="ARBA" id="ARBA00023180"/>
    </source>
</evidence>
<dbReference type="PANTHER" id="PTHR13683:SF875">
    <property type="entry name" value="EUKARYOTIC ASPARTYL PROTEASE FAMILY PROTEIN"/>
    <property type="match status" value="1"/>
</dbReference>
<dbReference type="Gene3D" id="2.40.70.10">
    <property type="entry name" value="Acid Proteases"/>
    <property type="match status" value="2"/>
</dbReference>
<sequence length="424" mass="45558">MNCNSRKCVILSVSCMIFILFISTSASASAALTLNLERNFPLLNHRAINFTELRLQDSRRHARILKGNTNGAIDFQVAGSFDPKIAGLYFAKVKLGSAATELSLQIDTSSDLTWVTCKPCDNCPKSTVLGIQLNSYDPTSSTTASLVPCSSQTCASLSQSGSSGCSEQGSQCTYQLEYEDGSRTLGYYVNDRFAFSTIFKNSLTGSTSAPILFGCSTHQDGQLTFTEAALDGILAFGPQTLSIVSQLSSQGIAPKAFSHCFRGDGVSGGILVLGQILEPSIIYTPLDLSRGKYTVKMQSIAVNGQSLPIDPAVFSTSTGQGTIVDTGTTLVYLVPEAYQSFLNAITAAVTGLATTFQTLDHFCYHVLVTTSINWIFPPVSLKFSGGAYLNLRPLDYLIRYDKADGATWCMGFQKAQDRFNILGG</sequence>
<name>A0AAN8ZU85_9MAGN</name>
<dbReference type="InterPro" id="IPR021109">
    <property type="entry name" value="Peptidase_aspartic_dom_sf"/>
</dbReference>
<dbReference type="Pfam" id="PF14543">
    <property type="entry name" value="TAXi_N"/>
    <property type="match status" value="1"/>
</dbReference>
<dbReference type="CDD" id="cd05476">
    <property type="entry name" value="pepsin_A_like_plant"/>
    <property type="match status" value="1"/>
</dbReference>
<dbReference type="GO" id="GO:0045493">
    <property type="term" value="P:xylan catabolic process"/>
    <property type="evidence" value="ECO:0007669"/>
    <property type="project" value="UniProtKB-KW"/>
</dbReference>
<evidence type="ECO:0000256" key="6">
    <source>
        <dbReference type="PIRSR" id="PIRSR601461-1"/>
    </source>
</evidence>
<dbReference type="PROSITE" id="PS51767">
    <property type="entry name" value="PEPTIDASE_A1"/>
    <property type="match status" value="1"/>
</dbReference>
<feature type="active site" evidence="6">
    <location>
        <position position="325"/>
    </location>
</feature>
<evidence type="ECO:0000259" key="8">
    <source>
        <dbReference type="PROSITE" id="PS51767"/>
    </source>
</evidence>
<keyword evidence="2" id="KW-0645">Protease</keyword>
<dbReference type="AlphaFoldDB" id="A0AAN8ZU85"/>
<gene>
    <name evidence="9" type="ORF">RJ641_012994</name>
</gene>
<evidence type="ECO:0000256" key="2">
    <source>
        <dbReference type="ARBA" id="ARBA00022670"/>
    </source>
</evidence>
<keyword evidence="5" id="KW-0325">Glycoprotein</keyword>